<dbReference type="AlphaFoldDB" id="A0AAC9AYP0"/>
<protein>
    <submittedName>
        <fullName evidence="2">Uncharacterized protein</fullName>
    </submittedName>
</protein>
<dbReference type="RefSeq" id="WP_158514481.1">
    <property type="nucleotide sequence ID" value="NZ_CP013344.1"/>
</dbReference>
<keyword evidence="3" id="KW-1185">Reference proteome</keyword>
<feature type="chain" id="PRO_5042166501" evidence="1">
    <location>
        <begin position="27"/>
        <end position="360"/>
    </location>
</feature>
<name>A0AAC9AYP0_SPHMC</name>
<keyword evidence="1" id="KW-0732">Signal</keyword>
<dbReference type="PROSITE" id="PS51257">
    <property type="entry name" value="PROKAR_LIPOPROTEIN"/>
    <property type="match status" value="1"/>
</dbReference>
<feature type="signal peptide" evidence="1">
    <location>
        <begin position="1"/>
        <end position="26"/>
    </location>
</feature>
<reference evidence="3" key="1">
    <citation type="submission" date="2015-11" db="EMBL/GenBank/DDBJ databases">
        <title>Complete genome sequence of a polyethylene-glycol degrader Sphingopyxis macrogoltabida 203N (NBRC 111659).</title>
        <authorList>
            <person name="Yoshiyuki O."/>
            <person name="Shouta N."/>
            <person name="Nagata Y."/>
            <person name="Numata M."/>
            <person name="Tsuchikane K."/>
            <person name="Hosoyama A."/>
            <person name="Yamazoe A."/>
            <person name="Tsuda M."/>
            <person name="Fujita N."/>
            <person name="Kawai F."/>
        </authorList>
    </citation>
    <scope>NUCLEOTIDE SEQUENCE [LARGE SCALE GENOMIC DNA]</scope>
    <source>
        <strain evidence="3">203N</strain>
    </source>
</reference>
<organism evidence="2 3">
    <name type="scientific">Sphingopyxis macrogoltabida</name>
    <name type="common">Sphingomonas macrogoltabidus</name>
    <dbReference type="NCBI Taxonomy" id="33050"/>
    <lineage>
        <taxon>Bacteria</taxon>
        <taxon>Pseudomonadati</taxon>
        <taxon>Pseudomonadota</taxon>
        <taxon>Alphaproteobacteria</taxon>
        <taxon>Sphingomonadales</taxon>
        <taxon>Sphingomonadaceae</taxon>
        <taxon>Sphingopyxis</taxon>
    </lineage>
</organism>
<dbReference type="Proteomes" id="UP000076088">
    <property type="component" value="Chromosome"/>
</dbReference>
<accession>A0AAC9AYP0</accession>
<proteinExistence type="predicted"/>
<evidence type="ECO:0000256" key="1">
    <source>
        <dbReference type="SAM" id="SignalP"/>
    </source>
</evidence>
<dbReference type="KEGG" id="smaz:LH19_25120"/>
<sequence length="360" mass="37192">MNMRRNCLRILLALAGSLGFAAAATAQGGFSCGITGSAQASPILFDPFQPGGLPVTTVTLTLTRVNLAGGAKTDVANFYLQGRDGSADGAQIVPISVSSPGNVSGSGTGENIFHNFSAPKPLVSPASRTPSPTQRFLKLSFNGNNEATNTVTIVFNVILPENFNVEATQNLPFDAYFGCSTSGGQGTNKQEIQGTVLNALTFPITVLSALQASYAGTALDFGEVGDKTTGDVLAAPATYTTPTTNHVRVRSSGPYTVALASQNTYKMTFPGGVLTTPTNVLNYDLKFLGQTRNAASPSFTTVTCQRAGVPASDADILPVVATLKEGGQGKLVSPTYSDLLTVTITPLLSGAPSQQNCPAL</sequence>
<gene>
    <name evidence="2" type="ORF">ATM17_25690</name>
</gene>
<evidence type="ECO:0000313" key="3">
    <source>
        <dbReference type="Proteomes" id="UP000076088"/>
    </source>
</evidence>
<reference evidence="2 3" key="2">
    <citation type="journal article" date="2016" name="Genome Announc.">
        <title>Complete Genome Sequence of Sphingopyxis macrogoltabida Strain 203N (NBRC 111659), a Polyethylene Glycol Degrader.</title>
        <authorList>
            <person name="Ohtsubo Y."/>
            <person name="Nonoyama S."/>
            <person name="Nagata Y."/>
            <person name="Numata M."/>
            <person name="Tsuchikane K."/>
            <person name="Hosoyama A."/>
            <person name="Yamazoe A."/>
            <person name="Tsuda M."/>
            <person name="Fujita N."/>
            <person name="Kawai F."/>
        </authorList>
    </citation>
    <scope>NUCLEOTIDE SEQUENCE [LARGE SCALE GENOMIC DNA]</scope>
    <source>
        <strain evidence="2 3">203N</strain>
    </source>
</reference>
<dbReference type="EMBL" id="CP013344">
    <property type="protein sequence ID" value="AMU92412.1"/>
    <property type="molecule type" value="Genomic_DNA"/>
</dbReference>
<evidence type="ECO:0000313" key="2">
    <source>
        <dbReference type="EMBL" id="AMU92412.1"/>
    </source>
</evidence>